<dbReference type="SMART" id="SM00150">
    <property type="entry name" value="SPEC"/>
    <property type="match status" value="26"/>
</dbReference>
<feature type="region of interest" description="Disordered" evidence="17">
    <location>
        <begin position="1456"/>
        <end position="1493"/>
    </location>
</feature>
<evidence type="ECO:0000256" key="12">
    <source>
        <dbReference type="ARBA" id="ARBA00023203"/>
    </source>
</evidence>
<dbReference type="InterPro" id="IPR018159">
    <property type="entry name" value="Spectrin/alpha-actinin"/>
</dbReference>
<feature type="coiled-coil region" evidence="16">
    <location>
        <begin position="1334"/>
        <end position="1402"/>
    </location>
</feature>
<evidence type="ECO:0000256" key="7">
    <source>
        <dbReference type="ARBA" id="ARBA00022737"/>
    </source>
</evidence>
<dbReference type="InterPro" id="IPR012315">
    <property type="entry name" value="KASH"/>
</dbReference>
<evidence type="ECO:0000256" key="3">
    <source>
        <dbReference type="ARBA" id="ARBA00008619"/>
    </source>
</evidence>
<dbReference type="GeneTree" id="ENSGT00940000154481"/>
<dbReference type="InterPro" id="IPR002017">
    <property type="entry name" value="Spectrin_repeat"/>
</dbReference>
<keyword evidence="4" id="KW-0963">Cytoplasm</keyword>
<organism evidence="20 21">
    <name type="scientific">Amphilophus citrinellus</name>
    <name type="common">Midas cichlid</name>
    <name type="synonym">Cichlasoma citrinellum</name>
    <dbReference type="NCBI Taxonomy" id="61819"/>
    <lineage>
        <taxon>Eukaryota</taxon>
        <taxon>Metazoa</taxon>
        <taxon>Chordata</taxon>
        <taxon>Craniata</taxon>
        <taxon>Vertebrata</taxon>
        <taxon>Euteleostomi</taxon>
        <taxon>Actinopterygii</taxon>
        <taxon>Neopterygii</taxon>
        <taxon>Teleostei</taxon>
        <taxon>Neoteleostei</taxon>
        <taxon>Acanthomorphata</taxon>
        <taxon>Ovalentaria</taxon>
        <taxon>Cichlomorphae</taxon>
        <taxon>Cichliformes</taxon>
        <taxon>Cichlidae</taxon>
        <taxon>New World cichlids</taxon>
        <taxon>Cichlasomatinae</taxon>
        <taxon>Heroini</taxon>
        <taxon>Amphilophus</taxon>
    </lineage>
</organism>
<dbReference type="FunFam" id="1.20.58.60:FF:000041">
    <property type="entry name" value="Nesprin-1 isoform 1"/>
    <property type="match status" value="1"/>
</dbReference>
<keyword evidence="8 18" id="KW-1133">Transmembrane helix</keyword>
<reference evidence="20" key="2">
    <citation type="submission" date="2025-09" db="UniProtKB">
        <authorList>
            <consortium name="Ensembl"/>
        </authorList>
    </citation>
    <scope>IDENTIFICATION</scope>
</reference>
<dbReference type="Pfam" id="PF25035">
    <property type="entry name" value="SYNE1"/>
    <property type="match status" value="1"/>
</dbReference>
<evidence type="ECO:0000256" key="5">
    <source>
        <dbReference type="ARBA" id="ARBA00022553"/>
    </source>
</evidence>
<evidence type="ECO:0000256" key="6">
    <source>
        <dbReference type="ARBA" id="ARBA00022692"/>
    </source>
</evidence>
<comment type="subcellular location">
    <subcellularLocation>
        <location evidence="1">Cytoplasm</location>
        <location evidence="1">Cytoskeleton</location>
    </subcellularLocation>
    <subcellularLocation>
        <location evidence="2">Nucleus outer membrane</location>
        <topology evidence="2">Single-pass type IV membrane protein</topology>
        <orientation evidence="2">Cytoplasmic side</orientation>
    </subcellularLocation>
</comment>
<dbReference type="FunFam" id="1.20.58.60:FF:000073">
    <property type="entry name" value="Nesprin-1 isoform 1"/>
    <property type="match status" value="1"/>
</dbReference>
<dbReference type="PANTHER" id="PTHR14514">
    <property type="entry name" value="PKA ANCHORING PROTEIN"/>
    <property type="match status" value="1"/>
</dbReference>
<evidence type="ECO:0000256" key="18">
    <source>
        <dbReference type="SAM" id="Phobius"/>
    </source>
</evidence>
<keyword evidence="9 16" id="KW-0175">Coiled coil</keyword>
<accession>A0A3Q0QYG0</accession>
<dbReference type="Proteomes" id="UP000261340">
    <property type="component" value="Unplaced"/>
</dbReference>
<evidence type="ECO:0000256" key="9">
    <source>
        <dbReference type="ARBA" id="ARBA00023054"/>
    </source>
</evidence>
<dbReference type="FunFam" id="1.20.58.60:FF:000112">
    <property type="entry name" value="nesprin-1 isoform X4"/>
    <property type="match status" value="1"/>
</dbReference>
<evidence type="ECO:0000256" key="17">
    <source>
        <dbReference type="SAM" id="MobiDB-lite"/>
    </source>
</evidence>
<feature type="topological domain" description="Cytoplasmic" evidence="15">
    <location>
        <begin position="1"/>
        <end position="4192"/>
    </location>
</feature>
<dbReference type="FunFam" id="1.20.58.60:FF:000190">
    <property type="entry name" value="Nesprin-1 isoform 1"/>
    <property type="match status" value="1"/>
</dbReference>
<dbReference type="PROSITE" id="PS51049">
    <property type="entry name" value="KASH"/>
    <property type="match status" value="1"/>
</dbReference>
<evidence type="ECO:0000256" key="14">
    <source>
        <dbReference type="ARBA" id="ARBA00023242"/>
    </source>
</evidence>
<proteinExistence type="inferred from homology"/>
<comment type="similarity">
    <text evidence="3">Belongs to the nesprin family.</text>
</comment>
<evidence type="ECO:0000313" key="21">
    <source>
        <dbReference type="Proteomes" id="UP000261340"/>
    </source>
</evidence>
<feature type="coiled-coil region" evidence="16">
    <location>
        <begin position="3925"/>
        <end position="3980"/>
    </location>
</feature>
<feature type="coiled-coil region" evidence="16">
    <location>
        <begin position="2513"/>
        <end position="2540"/>
    </location>
</feature>
<evidence type="ECO:0000256" key="15">
    <source>
        <dbReference type="PROSITE-ProRule" id="PRU00385"/>
    </source>
</evidence>
<evidence type="ECO:0000256" key="10">
    <source>
        <dbReference type="ARBA" id="ARBA00023136"/>
    </source>
</evidence>
<keyword evidence="11" id="KW-1015">Disulfide bond</keyword>
<feature type="coiled-coil region" evidence="16">
    <location>
        <begin position="3256"/>
        <end position="3309"/>
    </location>
</feature>
<dbReference type="GO" id="GO:0003779">
    <property type="term" value="F:actin binding"/>
    <property type="evidence" value="ECO:0007669"/>
    <property type="project" value="UniProtKB-KW"/>
</dbReference>
<keyword evidence="21" id="KW-1185">Reference proteome</keyword>
<evidence type="ECO:0000256" key="8">
    <source>
        <dbReference type="ARBA" id="ARBA00022989"/>
    </source>
</evidence>
<evidence type="ECO:0000259" key="19">
    <source>
        <dbReference type="PROSITE" id="PS51049"/>
    </source>
</evidence>
<keyword evidence="12" id="KW-0009">Actin-binding</keyword>
<feature type="coiled-coil region" evidence="16">
    <location>
        <begin position="1975"/>
        <end position="2002"/>
    </location>
</feature>
<feature type="topological domain" description="Perinuclear space" evidence="15">
    <location>
        <begin position="4214"/>
        <end position="4242"/>
    </location>
</feature>
<feature type="coiled-coil region" evidence="16">
    <location>
        <begin position="1801"/>
        <end position="1828"/>
    </location>
</feature>
<dbReference type="Pfam" id="PF10541">
    <property type="entry name" value="KASH"/>
    <property type="match status" value="1"/>
</dbReference>
<dbReference type="SUPFAM" id="SSF46966">
    <property type="entry name" value="Spectrin repeat"/>
    <property type="match status" value="23"/>
</dbReference>
<dbReference type="FunFam" id="1.20.58.60:FF:000137">
    <property type="entry name" value="nesprin-1 isoform X2"/>
    <property type="match status" value="1"/>
</dbReference>
<evidence type="ECO:0000256" key="1">
    <source>
        <dbReference type="ARBA" id="ARBA00004245"/>
    </source>
</evidence>
<evidence type="ECO:0000256" key="13">
    <source>
        <dbReference type="ARBA" id="ARBA00023212"/>
    </source>
</evidence>
<keyword evidence="13" id="KW-0206">Cytoskeleton</keyword>
<dbReference type="SMART" id="SM01249">
    <property type="entry name" value="KASH"/>
    <property type="match status" value="1"/>
</dbReference>
<evidence type="ECO:0000256" key="2">
    <source>
        <dbReference type="ARBA" id="ARBA00004605"/>
    </source>
</evidence>
<protein>
    <submittedName>
        <fullName evidence="20">Spectrin repeat containing, nuclear envelope 1b</fullName>
    </submittedName>
</protein>
<dbReference type="Gene3D" id="1.20.58.60">
    <property type="match status" value="19"/>
</dbReference>
<keyword evidence="10 15" id="KW-0472">Membrane</keyword>
<dbReference type="PANTHER" id="PTHR14514:SF3">
    <property type="entry name" value="NESPRIN-1"/>
    <property type="match status" value="1"/>
</dbReference>
<keyword evidence="14" id="KW-0539">Nucleus</keyword>
<feature type="coiled-coil region" evidence="16">
    <location>
        <begin position="359"/>
        <end position="410"/>
    </location>
</feature>
<name>A0A3Q0QYG0_AMPCI</name>
<gene>
    <name evidence="20" type="primary">SYNE1</name>
</gene>
<dbReference type="GO" id="GO:0005640">
    <property type="term" value="C:nuclear outer membrane"/>
    <property type="evidence" value="ECO:0007669"/>
    <property type="project" value="UniProtKB-SubCell"/>
</dbReference>
<feature type="coiled-coil region" evidence="16">
    <location>
        <begin position="1228"/>
        <end position="1286"/>
    </location>
</feature>
<dbReference type="CDD" id="cd00176">
    <property type="entry name" value="SPEC"/>
    <property type="match status" value="6"/>
</dbReference>
<dbReference type="Pfam" id="PF00435">
    <property type="entry name" value="Spectrin"/>
    <property type="match status" value="8"/>
</dbReference>
<dbReference type="FunFam" id="1.20.58.60:FF:000126">
    <property type="entry name" value="Spectrin repeat containing, nuclear envelope 1a"/>
    <property type="match status" value="1"/>
</dbReference>
<keyword evidence="5" id="KW-0597">Phosphoprotein</keyword>
<feature type="domain" description="KASH" evidence="19">
    <location>
        <begin position="4184"/>
        <end position="4242"/>
    </location>
</feature>
<feature type="coiled-coil region" evidence="16">
    <location>
        <begin position="2037"/>
        <end position="2064"/>
    </location>
</feature>
<sequence>MADADRVLARLGLSERQHLQQLISDTQSEVESLSVKVMQRRKHLSKAFTERTHFLMAVSQSISWVQQNEKKAQAEEYIALLPDDLAKQVRTCRNIQSSLKAYQSELTSLWSQGRDLMRDASEEERNEILTKLQELQSIFDKTLHRCGQKLQELEKVLISRKYFKTDLEKICQWLKQADIVTFPEINLMVGDAELEAQLLKYQQIVEQAIEYENLLLIVQRAGQEILPTLNEVDHCYLDEKLNTLPQQYNSILALAKEKQEKIQQAIITRNEYKSFIDITHKALKELEEQFNNLGTQPVGLQTEEVVSLQSDYKAIQKDLSNLGLAVSELNQKKEGFRSTGQPWRPEEMTQLVSLYNGLKRLVEQKVEHLDETLESFEDHKAMAMQVDSELKATKEQLVKVNAETQSAEERLKNYHALAGSLQSANSHLSRLMEQMDTLAPRVDQAAHDASKEQVVLWQEELRSLQAAVGELIEECENRFIQSKDFETEMKRTLDWLQQVRDDLDCAVIVDVRVEKVQEEIRKQQIMQEEVQSRLRIVAALSSREKHEYISANELVPAHVDTSLEEMAKMQADVQKALTAKQVGISLEALVLCQKYHFRMQAACEWLEDAVSFLQQASLGVDVENYEECLRQQANILATEQEFLIHLEELQTLLPQLENLVNPIAKEQLRVSVDSAKQRGVEVRDQLQCHQDVLHSCVAQWKSYQEARQTVIELMNEAEKKLTEFSTAKAATGQEAEDNLSIFQSLVSLVNGFQEKLSGLEEQAAQLELVGSDASKATISRSMTTVWQRWTRLRSVARGQERVLEDTAQEWRTFREKMVKVKTVCDELQSRFPDSAVEKASKATLQSLLDQHDLLSQDLERELSSLTLLRQYALSLLHDVEVPSPTNGQDELPSLKEIRAVQDRMESLLTQSRTKRAQAAQELRDREEVEKELSVVKAWIQETRELLLNPTPDIDSLLQELEVVHGDVITYRQNVDKLAEQQQSKYLDLYTILPSEISMQLAEVSLALGAIEDQVLSKERENQKTREIKEDFSSRVHDMSEKLKAISNKFKEKSPDVDHAKEEVKSLFEDLDSCGRTLAELDAAVQEFGRRNPLLAKQLSDAISKLSEMHHHTSRLADCRNNWLKKAVCYLDEYNEMLDFIVRWSEKAKSLVRANIIWNSSVHLQEQIRMYQAVLRESRELHGDLESMAEKVELLSEVLQVESMSQQVCELSRHTEELQQSIKTRLQSLQDANKSMEALEYEVKALHVALEQVQATLTSPELARQSLKEQLAQRQRLLADMESFKQQVQAVQLCQSALQVPEEVMPNLAICRTALRLQQEASQLQHVAIQQCNILQEAVVQYEQYEQEVRDLQGLIEEAHRVIQDRPIPTNNIQELQAQILHHEELAQKIKGYQEQIASLNSKCKMLAVKAKHATMLLTVTDVEGLPEDLQEMDGEKSKKSAAQMTAGRCHTLLSPVTEESGEEGTNSEISSPPVCRSPSPITHTEMGRGTLTRAPIQELYDPTFESVANLDDLQRSWESLKNVISEKQRSLYEALEKQQHYQGSLQSISSKMEALEAKLCEPLEADKSPDSHIKAHEGLIEDIQSVQEEIDRLQTSFTEDLATDAVDSDMADHLAMQSSLAVLAERMATIHMKASGKQQVLEERVSDRLEGQLQEQVVQLYHTQADELDRWLAKMRSAVTSLFHLKPEEETDMENQLAECQNMLLEIEEKVLALSELSVHSENLLRGGRTDTREEAEHLARKLRTLKGGLLELQRMLQDKQVNIQGSLQEQEDSESESSLSQSPSVQDWLALARTTRTQQHQDSLQRQRELEEQLAEQKKLLQSVASRGEEILIQQASPSTALAERETQVGREQMRQRWESLRLELKTKLQLLQKTLEQDHKQPVQILLFLINIQVAEMEQQLYTAVSNTSSWLDSVENNVFSGSVLLAENAETQLQKQEVQLALFTELQLLQTALIETKCQILQALAGAMDRPASKQLEVIASAEESLKDFEQRITELKTRGAALHADQISVNKLLKLQDSYEELVMTVGSRRSGLNQNMALKEQYERALQDLKDLVDTAKDKMAADQRIIASSVEEVQNHLDKHKEFFQGLESHMILTETYFRKISGLMLPKENQALEQTLAEAQSVLKEAHSKGVELECILETWCRLVQDYQSLNRHLEAVEGSIPSAGLVEETEERLMDRISLYQGLKGRLTEHQHKLYQVLDEGKHLLLSVCCPALENQLTLLGEHWLNNTAKVNKELQRLEAILKHWTRYQRECAEMSEWLQSALERLEFWNTQAVLVPQELETVRDHLSAFLEFSKEVEGKSTLKSSVVNEGNQLLRLKKVDTVVLRSDLARIDTQWAELLTRIPVVQEKLHQIQMEKLASRHAISELFNWIALMENVIEEDEENLKSAVGSSVIQDYLQKYKGFRVDLSCKQLTVDFVNQSVLQLSGQDVESKRSDKTDFAERLGAMNRRWQILQGRINERIQFLESLLEMWLEYESSVQALKSWMATQEERLKRKHRIEDLTSVQNALKDCEEMEELVKEKEKELERVEEQGCALVQNKTDEACAIVMETLQGVNHTWANLDHLIGQLKISLKSVLDQWTLYKHASEEINGYLMEGRYSVSRFRLLTGSLEAVHLQDLQGELEKQESSLRKFGAVTHQLLRECHPSVSDSLNNALKDVNARWTGLLEEIGERLRSSKALLQLWQRYKELYEQSCNSIQLQEEKANQLLKTTCSKDIADDEVSDWIQECSVSEASLQVLQELGEQLKQQVDTSAASAIQSDHLSLTQRLAAVEQALTRQLTTLQTGVQDYEIFNHQLESLGSWVVEAEEALKVQDPNGSTDLTVIQDRMDELKRLMLKFSSMAPELERLNELGYRLPLNDSEIKRMQNLNRSWSTASAQATERFSKLQSFLLQQQTFLEKCETWMEFLVQTEENLAVEISGNYQSLIEQQKAHELFQAEMFSRQQILHSIISDGQRMLEQGQVDDRDEFNLKLALLSNQWQGVVRRAQQRRGIIDGLIRQWQRYREMVDKLRKWLLEVFHRTEALQAGNTVPLQQARAMLDGVQMKEKVLQRHQGSYILTVEAGRQLLLSADSRAEAALQAELTDIQERWKQTSIRLEEQKKELYTLLKDWERCEKGICGSLEKLRAFKKQLSQPIPNHNEDLQAEQIRCKDLENTFDGWTGDLAHLTVLRESLSCYISAEDLSVLQERIELLHRQWDEICHQLSLRRQQVSEKLNEWTVFTEKYKELCEWLTNMESKVSQNGDISIEEMIEKLRKDYQEEITVAEENKLQLHQLGERLARASHQSKATEIEQKLNKVSDRWQHLLDLIGARVKKLRETLVAVQQLDKNMNSLRSWLAHIETELSKPIAYDTCDFQEIQRKLDLQQELQRDIEKHSTGVASVLNLCEVLLHDCDACATDAECDSIQQATRSLDRRWRSICALSMERRLKIEETWRLWQKFLDDFARFEEWLATSEKTAALPNSSGVLYTVAKEELKKFETFQRQVHESLTQLELINKQYRRLARENRTDSSCQLREMAHDANQRWDNLQKRVASILRRLKHFISQREEFETARDGILVWLTEMDLQLTNIEHFSECDIQAKIKQLRSFQQEISLTTAKIEHIFHQGEALIEKSEPLDAAVIEEELEELQRYCQEVFGRVERYYKKLIRLPLADDDTEVSFSDRELELDEHCDLSSLPWSERLGDGFLSPLPSSGRSASLAAQFRNERSGRDTPASVDSIPLEWDHDYDLSRGLESAISVKPTAECMYCIMFLPDVVIPESPEAYVKLTEQTLRSSTAADSHIHPLDVSRLHLQQTDSSRSRTSTSTEMDGSYMGYLRLMGECRGSIDTVKRIGSELKEEEDTVSGLADPSSSESQTSGVIERWELLQAQDLSKEMRTKQNEQQWQQLNSDLNKIWIWLGETEEELEQQRKLDLGTDIQTIELRIKKLKELQKAYDKRKAIVLSINLCSVEFLQSETDESRELQGKLKDMNNHWDKLGSALEEWRSSLQEALMQCQEFHEMSHGLLLWLENIDRRRNEVVPIDPIQDSDTLHEHHKTLTQIRQELLDSQLKVASLQDMSLQLLVNSQGSDCLEAKEKVHVIGNRLKLLLKEVTRDLRELAKILDITSSQQDLSSWSSADELDTSGSLSPVSGRSTPSHRRSCVLRCECLCVCVSRPHSDAGSASFPSDSETRSARRSSFLRRVFWVALPLQLFLLLLVVFAFLLPMSEEYYCAQSNNFANSFYPMLSYTNGPPPV</sequence>
<evidence type="ECO:0000256" key="11">
    <source>
        <dbReference type="ARBA" id="ARBA00023157"/>
    </source>
</evidence>
<evidence type="ECO:0000256" key="16">
    <source>
        <dbReference type="SAM" id="Coils"/>
    </source>
</evidence>
<keyword evidence="7" id="KW-0677">Repeat</keyword>
<reference evidence="20" key="1">
    <citation type="submission" date="2025-08" db="UniProtKB">
        <authorList>
            <consortium name="Ensembl"/>
        </authorList>
    </citation>
    <scope>IDENTIFICATION</scope>
</reference>
<keyword evidence="6 15" id="KW-0812">Transmembrane</keyword>
<dbReference type="Ensembl" id="ENSACIT00000002572.1">
    <property type="protein sequence ID" value="ENSACIP00000002481.1"/>
    <property type="gene ID" value="ENSACIG00000001765.1"/>
</dbReference>
<dbReference type="FunFam" id="1.20.58.60:FF:000119">
    <property type="entry name" value="nesprin-1 isoform X2"/>
    <property type="match status" value="1"/>
</dbReference>
<evidence type="ECO:0000313" key="20">
    <source>
        <dbReference type="Ensembl" id="ENSACIP00000002481.1"/>
    </source>
</evidence>
<dbReference type="STRING" id="61819.ENSACIP00000002481"/>
<feature type="transmembrane region" description="Helical" evidence="18">
    <location>
        <begin position="4190"/>
        <end position="4211"/>
    </location>
</feature>
<dbReference type="FunFam" id="1.20.58.60:FF:000233">
    <property type="entry name" value="nesprin-1 isoform X9"/>
    <property type="match status" value="1"/>
</dbReference>
<feature type="region of interest" description="Disordered" evidence="17">
    <location>
        <begin position="1766"/>
        <end position="1785"/>
    </location>
</feature>
<dbReference type="GO" id="GO:0005856">
    <property type="term" value="C:cytoskeleton"/>
    <property type="evidence" value="ECO:0007669"/>
    <property type="project" value="UniProtKB-SubCell"/>
</dbReference>
<dbReference type="OMA" id="KICQWIK"/>
<evidence type="ECO:0000256" key="4">
    <source>
        <dbReference type="ARBA" id="ARBA00022490"/>
    </source>
</evidence>
<dbReference type="InterPro" id="IPR056887">
    <property type="entry name" value="SYNE1/2_dom"/>
</dbReference>